<evidence type="ECO:0000256" key="1">
    <source>
        <dbReference type="ARBA" id="ARBA00023172"/>
    </source>
</evidence>
<keyword evidence="1" id="KW-0233">DNA recombination</keyword>
<dbReference type="EMBL" id="JADOEL010000007">
    <property type="protein sequence ID" value="MBF8178043.1"/>
    <property type="molecule type" value="Genomic_DNA"/>
</dbReference>
<organism evidence="2 3">
    <name type="scientific">Herminiimonas contaminans</name>
    <dbReference type="NCBI Taxonomy" id="1111140"/>
    <lineage>
        <taxon>Bacteria</taxon>
        <taxon>Pseudomonadati</taxon>
        <taxon>Pseudomonadota</taxon>
        <taxon>Betaproteobacteria</taxon>
        <taxon>Burkholderiales</taxon>
        <taxon>Oxalobacteraceae</taxon>
        <taxon>Herminiimonas</taxon>
    </lineage>
</organism>
<name>A0ABS0ET66_9BURK</name>
<dbReference type="InterPro" id="IPR011010">
    <property type="entry name" value="DNA_brk_join_enz"/>
</dbReference>
<proteinExistence type="predicted"/>
<dbReference type="Proteomes" id="UP000657372">
    <property type="component" value="Unassembled WGS sequence"/>
</dbReference>
<evidence type="ECO:0000313" key="2">
    <source>
        <dbReference type="EMBL" id="MBF8178043.1"/>
    </source>
</evidence>
<dbReference type="Gene3D" id="1.10.443.10">
    <property type="entry name" value="Intergrase catalytic core"/>
    <property type="match status" value="1"/>
</dbReference>
<dbReference type="RefSeq" id="WP_195875565.1">
    <property type="nucleotide sequence ID" value="NZ_JADOEL010000007.1"/>
</dbReference>
<evidence type="ECO:0000313" key="3">
    <source>
        <dbReference type="Proteomes" id="UP000657372"/>
    </source>
</evidence>
<protein>
    <submittedName>
        <fullName evidence="2">Site-specific integrase</fullName>
    </submittedName>
</protein>
<dbReference type="SUPFAM" id="SSF56349">
    <property type="entry name" value="DNA breaking-rejoining enzymes"/>
    <property type="match status" value="1"/>
</dbReference>
<dbReference type="InterPro" id="IPR013762">
    <property type="entry name" value="Integrase-like_cat_sf"/>
</dbReference>
<comment type="caution">
    <text evidence="2">The sequence shown here is derived from an EMBL/GenBank/DDBJ whole genome shotgun (WGS) entry which is preliminary data.</text>
</comment>
<accession>A0ABS0ET66</accession>
<gene>
    <name evidence="2" type="ORF">IXC47_10150</name>
</gene>
<reference evidence="2 3" key="1">
    <citation type="submission" date="2020-11" db="EMBL/GenBank/DDBJ databases">
        <title>WGS of Herminiimonas contaminans strain Marseille-Q4544 isolated from planarians Schmidtea mediterranea.</title>
        <authorList>
            <person name="Kangale L."/>
        </authorList>
    </citation>
    <scope>NUCLEOTIDE SEQUENCE [LARGE SCALE GENOMIC DNA]</scope>
    <source>
        <strain evidence="2 3">Marseille-Q4544</strain>
    </source>
</reference>
<keyword evidence="3" id="KW-1185">Reference proteome</keyword>
<sequence length="541" mass="61510">MAEEQKKDTPYAESTLFQNLEVINNLHYLDSQFGIDFHPFPNVGLTAKRLGLSRGRTGNLPAAAAIKLVADAAKWLYEYAPQVLKFYSELARIIEENSRSTETPLRLRLSSYVKELGERTSDPAEFPFKIDFLDFGHRSINGRHSLRNALLCAMSACFVIIATMNARRRDEILHPKYGLRSNDLQLVDETLGLYEVNFYVEKSYRKRVPFYVNKITVDAIQMLESFNSVLGILPRSDFDENHSGSSQRHLFSYKRMSLTRGFAPGTNYFKFLYRGHETDAALFFQLALGAGATQVVTPHMFRRFYALIFFYQYENPDLQALALQLGHLSLSSTLIYITDPSSRKDFELITNTIGSSDDERKLIWKEHVREVDEQIQETGTEKHIADVFAILSGGIYAGGYSKYIRRIQNRLAKIVSFDVNTMEGATAVVAALKQRGNFPKPMRHGQCMAGSVIEKRAAHCSDPLNGKLRRENATPLTCSTCIFHLTSPAYLTNLEADERELQKALQLQPRNSVKWLATENEIGNLRQALKFFKKRMFNSSG</sequence>